<dbReference type="GO" id="GO:0046316">
    <property type="term" value="F:gluconokinase activity"/>
    <property type="evidence" value="ECO:0007669"/>
    <property type="project" value="UniProtKB-EC"/>
</dbReference>
<evidence type="ECO:0000256" key="9">
    <source>
        <dbReference type="ARBA" id="ARBA00048090"/>
    </source>
</evidence>
<evidence type="ECO:0000256" key="7">
    <source>
        <dbReference type="ARBA" id="ARBA00022840"/>
    </source>
</evidence>
<keyword evidence="6 10" id="KW-0418">Kinase</keyword>
<evidence type="ECO:0000256" key="6">
    <source>
        <dbReference type="ARBA" id="ARBA00022777"/>
    </source>
</evidence>
<dbReference type="PANTHER" id="PTHR43442:SF3">
    <property type="entry name" value="GLUCONOKINASE-RELATED"/>
    <property type="match status" value="1"/>
</dbReference>
<dbReference type="FunFam" id="3.40.50.300:FF:000522">
    <property type="entry name" value="Gluconokinase"/>
    <property type="match status" value="1"/>
</dbReference>
<organism evidence="11 12">
    <name type="scientific">Schaalia canis</name>
    <dbReference type="NCBI Taxonomy" id="100469"/>
    <lineage>
        <taxon>Bacteria</taxon>
        <taxon>Bacillati</taxon>
        <taxon>Actinomycetota</taxon>
        <taxon>Actinomycetes</taxon>
        <taxon>Actinomycetales</taxon>
        <taxon>Actinomycetaceae</taxon>
        <taxon>Schaalia</taxon>
    </lineage>
</organism>
<evidence type="ECO:0000313" key="12">
    <source>
        <dbReference type="Proteomes" id="UP000280444"/>
    </source>
</evidence>
<evidence type="ECO:0000256" key="10">
    <source>
        <dbReference type="RuleBase" id="RU363066"/>
    </source>
</evidence>
<evidence type="ECO:0000256" key="1">
    <source>
        <dbReference type="ARBA" id="ARBA00004761"/>
    </source>
</evidence>
<evidence type="ECO:0000256" key="3">
    <source>
        <dbReference type="ARBA" id="ARBA00012054"/>
    </source>
</evidence>
<dbReference type="SUPFAM" id="SSF52540">
    <property type="entry name" value="P-loop containing nucleoside triphosphate hydrolases"/>
    <property type="match status" value="1"/>
</dbReference>
<evidence type="ECO:0000256" key="8">
    <source>
        <dbReference type="ARBA" id="ARBA00023064"/>
    </source>
</evidence>
<keyword evidence="8" id="KW-0311">Gluconate utilization</keyword>
<dbReference type="GO" id="GO:0005737">
    <property type="term" value="C:cytoplasm"/>
    <property type="evidence" value="ECO:0007669"/>
    <property type="project" value="TreeGrafter"/>
</dbReference>
<comment type="catalytic activity">
    <reaction evidence="9 10">
        <text>D-gluconate + ATP = 6-phospho-D-gluconate + ADP + H(+)</text>
        <dbReference type="Rhea" id="RHEA:19433"/>
        <dbReference type="ChEBI" id="CHEBI:15378"/>
        <dbReference type="ChEBI" id="CHEBI:18391"/>
        <dbReference type="ChEBI" id="CHEBI:30616"/>
        <dbReference type="ChEBI" id="CHEBI:58759"/>
        <dbReference type="ChEBI" id="CHEBI:456216"/>
        <dbReference type="EC" id="2.7.1.12"/>
    </reaction>
</comment>
<keyword evidence="4 10" id="KW-0808">Transferase</keyword>
<name>A0A3P1SFY7_9ACTO</name>
<evidence type="ECO:0000256" key="2">
    <source>
        <dbReference type="ARBA" id="ARBA00008420"/>
    </source>
</evidence>
<dbReference type="EMBL" id="RQZF01000002">
    <property type="protein sequence ID" value="RRC95840.1"/>
    <property type="molecule type" value="Genomic_DNA"/>
</dbReference>
<gene>
    <name evidence="11" type="ORF">EII11_02950</name>
</gene>
<dbReference type="OrthoDB" id="9795716at2"/>
<evidence type="ECO:0000313" key="11">
    <source>
        <dbReference type="EMBL" id="RRC95840.1"/>
    </source>
</evidence>
<keyword evidence="7 10" id="KW-0067">ATP-binding</keyword>
<proteinExistence type="inferred from homology"/>
<dbReference type="InterPro" id="IPR027417">
    <property type="entry name" value="P-loop_NTPase"/>
</dbReference>
<comment type="similarity">
    <text evidence="2 10">Belongs to the gluconokinase GntK/GntV family.</text>
</comment>
<keyword evidence="5 10" id="KW-0547">Nucleotide-binding</keyword>
<dbReference type="NCBIfam" id="TIGR01313">
    <property type="entry name" value="therm_gnt_kin"/>
    <property type="match status" value="1"/>
</dbReference>
<dbReference type="PANTHER" id="PTHR43442">
    <property type="entry name" value="GLUCONOKINASE-RELATED"/>
    <property type="match status" value="1"/>
</dbReference>
<dbReference type="GO" id="GO:0019521">
    <property type="term" value="P:D-gluconate metabolic process"/>
    <property type="evidence" value="ECO:0007669"/>
    <property type="project" value="UniProtKB-KW"/>
</dbReference>
<comment type="caution">
    <text evidence="11">The sequence shown here is derived from an EMBL/GenBank/DDBJ whole genome shotgun (WGS) entry which is preliminary data.</text>
</comment>
<dbReference type="CDD" id="cd02021">
    <property type="entry name" value="GntK"/>
    <property type="match status" value="1"/>
</dbReference>
<reference evidence="11 12" key="1">
    <citation type="submission" date="2018-11" db="EMBL/GenBank/DDBJ databases">
        <title>Genomes From Bacteria Associated with the Canine Oral Cavity: a Test Case for Automated Genome-Based Taxonomic Assignment.</title>
        <authorList>
            <person name="Coil D.A."/>
            <person name="Jospin G."/>
            <person name="Darling A.E."/>
            <person name="Wallis C."/>
            <person name="Davis I.J."/>
            <person name="Harris S."/>
            <person name="Eisen J.A."/>
            <person name="Holcombe L.J."/>
            <person name="O'Flynn C."/>
        </authorList>
    </citation>
    <scope>NUCLEOTIDE SEQUENCE [LARGE SCALE GENOMIC DNA]</scope>
    <source>
        <strain evidence="11 12">OH770</strain>
    </source>
</reference>
<dbReference type="RefSeq" id="WP_124868477.1">
    <property type="nucleotide sequence ID" value="NZ_RQZF01000002.1"/>
</dbReference>
<dbReference type="EC" id="2.7.1.12" evidence="3 10"/>
<accession>A0A3P1SFY7</accession>
<comment type="pathway">
    <text evidence="1">Carbohydrate acid metabolism.</text>
</comment>
<protein>
    <recommendedName>
        <fullName evidence="3 10">Gluconokinase</fullName>
        <ecNumber evidence="3 10">2.7.1.12</ecNumber>
    </recommendedName>
</protein>
<dbReference type="GO" id="GO:0005524">
    <property type="term" value="F:ATP binding"/>
    <property type="evidence" value="ECO:0007669"/>
    <property type="project" value="UniProtKB-KW"/>
</dbReference>
<dbReference type="Proteomes" id="UP000280444">
    <property type="component" value="Unassembled WGS sequence"/>
</dbReference>
<sequence length="180" mass="19779">MHNTHESTITHLVVMGVAGSGKTTAALSLGTLTGWPVAEADDFHPHTNIDKMSAGIPLTDEDRWPWLESLRDWMGEQTMRGTSSIVTCSALKRSYRDLLSAAPGRVFFIHLVAEQDALRERMEQREGHFMPPELLPSQFATLEDLSKDEDGIVVESRATPDETLAAIVSALASEGIILPR</sequence>
<evidence type="ECO:0000256" key="5">
    <source>
        <dbReference type="ARBA" id="ARBA00022741"/>
    </source>
</evidence>
<dbReference type="Gene3D" id="3.40.50.300">
    <property type="entry name" value="P-loop containing nucleotide triphosphate hydrolases"/>
    <property type="match status" value="1"/>
</dbReference>
<keyword evidence="12" id="KW-1185">Reference proteome</keyword>
<evidence type="ECO:0000256" key="4">
    <source>
        <dbReference type="ARBA" id="ARBA00022679"/>
    </source>
</evidence>
<dbReference type="AlphaFoldDB" id="A0A3P1SFY7"/>
<dbReference type="InterPro" id="IPR006001">
    <property type="entry name" value="Therm_gnt_kin"/>
</dbReference>